<reference evidence="9 10" key="1">
    <citation type="submission" date="2019-02" db="EMBL/GenBank/DDBJ databases">
        <title>Investigation of anaerobic lignin degradation for improved lignocellulosic biofuels.</title>
        <authorList>
            <person name="Deangelis K."/>
        </authorList>
    </citation>
    <scope>NUCLEOTIDE SEQUENCE [LARGE SCALE GENOMIC DNA]</scope>
    <source>
        <strain evidence="9 10">159R</strain>
    </source>
</reference>
<evidence type="ECO:0000256" key="1">
    <source>
        <dbReference type="ARBA" id="ARBA00005384"/>
    </source>
</evidence>
<keyword evidence="10" id="KW-1185">Reference proteome</keyword>
<gene>
    <name evidence="9" type="ORF">EZJ58_2880</name>
</gene>
<dbReference type="SUPFAM" id="SSF46785">
    <property type="entry name" value="Winged helix' DNA-binding domain"/>
    <property type="match status" value="1"/>
</dbReference>
<keyword evidence="3" id="KW-0808">Transferase</keyword>
<dbReference type="InterPro" id="IPR015424">
    <property type="entry name" value="PyrdxlP-dep_Trfase"/>
</dbReference>
<dbReference type="EMBL" id="SJOI01000001">
    <property type="protein sequence ID" value="TCL04744.1"/>
    <property type="molecule type" value="Genomic_DNA"/>
</dbReference>
<keyword evidence="4" id="KW-0663">Pyridoxal phosphate</keyword>
<comment type="similarity">
    <text evidence="1">In the C-terminal section; belongs to the class-I pyridoxal-phosphate-dependent aminotransferase family.</text>
</comment>
<name>A0A4R1NBB6_9GAMM</name>
<dbReference type="GO" id="GO:0003700">
    <property type="term" value="F:DNA-binding transcription factor activity"/>
    <property type="evidence" value="ECO:0007669"/>
    <property type="project" value="InterPro"/>
</dbReference>
<dbReference type="InterPro" id="IPR036388">
    <property type="entry name" value="WH-like_DNA-bd_sf"/>
</dbReference>
<dbReference type="Gene3D" id="1.10.10.10">
    <property type="entry name" value="Winged helix-like DNA-binding domain superfamily/Winged helix DNA-binding domain"/>
    <property type="match status" value="1"/>
</dbReference>
<evidence type="ECO:0000256" key="3">
    <source>
        <dbReference type="ARBA" id="ARBA00022679"/>
    </source>
</evidence>
<dbReference type="SMART" id="SM00345">
    <property type="entry name" value="HTH_GNTR"/>
    <property type="match status" value="1"/>
</dbReference>
<dbReference type="PANTHER" id="PTHR46577:SF2">
    <property type="entry name" value="TRANSCRIPTIONAL REGULATORY PROTEIN"/>
    <property type="match status" value="1"/>
</dbReference>
<dbReference type="InterPro" id="IPR000524">
    <property type="entry name" value="Tscrpt_reg_HTH_GntR"/>
</dbReference>
<evidence type="ECO:0000256" key="6">
    <source>
        <dbReference type="ARBA" id="ARBA00023125"/>
    </source>
</evidence>
<evidence type="ECO:0000259" key="8">
    <source>
        <dbReference type="PROSITE" id="PS50949"/>
    </source>
</evidence>
<dbReference type="PANTHER" id="PTHR46577">
    <property type="entry name" value="HTH-TYPE TRANSCRIPTIONAL REGULATORY PROTEIN GABR"/>
    <property type="match status" value="1"/>
</dbReference>
<sequence>MAITRYQNLASILSQRIEQGLYPAGIRLPSIRVLSKEHGVSITTVQQAYRELEDQQLVEARPKSGYFVSPLKTRPELPAVCSMSQCSLSIPQWDQVLEMVGPLKDGEITFVSAAPDVSVSSLRPLTRALSHLSQRHDLRTLSYDDVRGSLELREQIARLLIDSGSHMDAGNIMITNGCREALSIAVRCVCAPGDIVAVESPSFHGSLQLLHGLGMKVLEIPTDPVNGISVEALELALDQWPVKAIMVTPTAHNPLGYNMPLERRQALLKLAQHYDVAIVEDDVYGELSFGYPRPATITSMDDEGRVLLCSSFSKTLAPGLRVGWIAPGSYMNRAVHMKYTGSGSTASLTQLAIVEFIKQGHYHKHVRRMRGQYQRNLAIMTGWITKYFPCGTRISRPQGGCLLWIELDHGIDTQRLNALLAEHNISIAVGAVFSTAGKFHSCMRINYAQPLTADIENAIRQIGVVIHQLLSRSGFGNSVK</sequence>
<keyword evidence="7" id="KW-0804">Transcription</keyword>
<dbReference type="GO" id="GO:0008483">
    <property type="term" value="F:transaminase activity"/>
    <property type="evidence" value="ECO:0007669"/>
    <property type="project" value="UniProtKB-KW"/>
</dbReference>
<organism evidence="9 10">
    <name type="scientific">Sodalis ligni</name>
    <dbReference type="NCBI Taxonomy" id="2697027"/>
    <lineage>
        <taxon>Bacteria</taxon>
        <taxon>Pseudomonadati</taxon>
        <taxon>Pseudomonadota</taxon>
        <taxon>Gammaproteobacteria</taxon>
        <taxon>Enterobacterales</taxon>
        <taxon>Bruguierivoracaceae</taxon>
        <taxon>Sodalis</taxon>
    </lineage>
</organism>
<dbReference type="CDD" id="cd07377">
    <property type="entry name" value="WHTH_GntR"/>
    <property type="match status" value="1"/>
</dbReference>
<dbReference type="InterPro" id="IPR051446">
    <property type="entry name" value="HTH_trans_reg/aminotransferase"/>
</dbReference>
<evidence type="ECO:0000256" key="5">
    <source>
        <dbReference type="ARBA" id="ARBA00023015"/>
    </source>
</evidence>
<keyword evidence="2" id="KW-0032">Aminotransferase</keyword>
<dbReference type="Gene3D" id="3.40.640.10">
    <property type="entry name" value="Type I PLP-dependent aspartate aminotransferase-like (Major domain)"/>
    <property type="match status" value="1"/>
</dbReference>
<dbReference type="InterPro" id="IPR036390">
    <property type="entry name" value="WH_DNA-bd_sf"/>
</dbReference>
<dbReference type="Gene3D" id="3.90.1150.10">
    <property type="entry name" value="Aspartate Aminotransferase, domain 1"/>
    <property type="match status" value="1"/>
</dbReference>
<protein>
    <submittedName>
        <fullName evidence="9">GntR family transcriptional regulator</fullName>
    </submittedName>
</protein>
<evidence type="ECO:0000313" key="9">
    <source>
        <dbReference type="EMBL" id="TCL04744.1"/>
    </source>
</evidence>
<accession>A0A4R1NBB6</accession>
<feature type="domain" description="HTH gntR-type" evidence="8">
    <location>
        <begin position="3"/>
        <end position="71"/>
    </location>
</feature>
<dbReference type="InterPro" id="IPR004839">
    <property type="entry name" value="Aminotransferase_I/II_large"/>
</dbReference>
<dbReference type="Proteomes" id="UP000294555">
    <property type="component" value="Unassembled WGS sequence"/>
</dbReference>
<dbReference type="GO" id="GO:0030170">
    <property type="term" value="F:pyridoxal phosphate binding"/>
    <property type="evidence" value="ECO:0007669"/>
    <property type="project" value="InterPro"/>
</dbReference>
<dbReference type="AlphaFoldDB" id="A0A4R1NBB6"/>
<dbReference type="Pfam" id="PF00392">
    <property type="entry name" value="GntR"/>
    <property type="match status" value="1"/>
</dbReference>
<keyword evidence="6" id="KW-0238">DNA-binding</keyword>
<proteinExistence type="inferred from homology"/>
<dbReference type="InterPro" id="IPR015421">
    <property type="entry name" value="PyrdxlP-dep_Trfase_major"/>
</dbReference>
<dbReference type="CDD" id="cd00609">
    <property type="entry name" value="AAT_like"/>
    <property type="match status" value="1"/>
</dbReference>
<evidence type="ECO:0000256" key="2">
    <source>
        <dbReference type="ARBA" id="ARBA00022576"/>
    </source>
</evidence>
<dbReference type="GO" id="GO:0003677">
    <property type="term" value="F:DNA binding"/>
    <property type="evidence" value="ECO:0007669"/>
    <property type="project" value="UniProtKB-KW"/>
</dbReference>
<dbReference type="FunFam" id="3.40.640.10:FF:000023">
    <property type="entry name" value="Transcriptional regulator, GntR family"/>
    <property type="match status" value="1"/>
</dbReference>
<dbReference type="SUPFAM" id="SSF53383">
    <property type="entry name" value="PLP-dependent transferases"/>
    <property type="match status" value="1"/>
</dbReference>
<dbReference type="Pfam" id="PF00155">
    <property type="entry name" value="Aminotran_1_2"/>
    <property type="match status" value="1"/>
</dbReference>
<dbReference type="PROSITE" id="PS50949">
    <property type="entry name" value="HTH_GNTR"/>
    <property type="match status" value="1"/>
</dbReference>
<evidence type="ECO:0000313" key="10">
    <source>
        <dbReference type="Proteomes" id="UP000294555"/>
    </source>
</evidence>
<evidence type="ECO:0000256" key="7">
    <source>
        <dbReference type="ARBA" id="ARBA00023163"/>
    </source>
</evidence>
<evidence type="ECO:0000256" key="4">
    <source>
        <dbReference type="ARBA" id="ARBA00022898"/>
    </source>
</evidence>
<keyword evidence="5" id="KW-0805">Transcription regulation</keyword>
<comment type="caution">
    <text evidence="9">The sequence shown here is derived from an EMBL/GenBank/DDBJ whole genome shotgun (WGS) entry which is preliminary data.</text>
</comment>
<dbReference type="InterPro" id="IPR015422">
    <property type="entry name" value="PyrdxlP-dep_Trfase_small"/>
</dbReference>